<evidence type="ECO:0000256" key="3">
    <source>
        <dbReference type="ARBA" id="ARBA00022553"/>
    </source>
</evidence>
<evidence type="ECO:0000256" key="7">
    <source>
        <dbReference type="ARBA" id="ARBA00022840"/>
    </source>
</evidence>
<dbReference type="GO" id="GO:0005524">
    <property type="term" value="F:ATP binding"/>
    <property type="evidence" value="ECO:0007669"/>
    <property type="project" value="UniProtKB-KW"/>
</dbReference>
<feature type="domain" description="PAS" evidence="9">
    <location>
        <begin position="28"/>
        <end position="98"/>
    </location>
</feature>
<dbReference type="PANTHER" id="PTHR41523:SF8">
    <property type="entry name" value="ETHYLENE RESPONSE SENSOR PROTEIN"/>
    <property type="match status" value="1"/>
</dbReference>
<dbReference type="SUPFAM" id="SSF55785">
    <property type="entry name" value="PYP-like sensor domain (PAS domain)"/>
    <property type="match status" value="1"/>
</dbReference>
<gene>
    <name evidence="10" type="ORF">S01H1_56776</name>
</gene>
<accession>X0W9D8</accession>
<evidence type="ECO:0000256" key="2">
    <source>
        <dbReference type="ARBA" id="ARBA00012438"/>
    </source>
</evidence>
<dbReference type="Pfam" id="PF00989">
    <property type="entry name" value="PAS"/>
    <property type="match status" value="1"/>
</dbReference>
<evidence type="ECO:0000256" key="8">
    <source>
        <dbReference type="SAM" id="MobiDB-lite"/>
    </source>
</evidence>
<keyword evidence="3" id="KW-0597">Phosphoprotein</keyword>
<dbReference type="Gene3D" id="3.30.450.20">
    <property type="entry name" value="PAS domain"/>
    <property type="match status" value="1"/>
</dbReference>
<feature type="region of interest" description="Disordered" evidence="8">
    <location>
        <begin position="1"/>
        <end position="23"/>
    </location>
</feature>
<evidence type="ECO:0000259" key="9">
    <source>
        <dbReference type="PROSITE" id="PS50112"/>
    </source>
</evidence>
<comment type="catalytic activity">
    <reaction evidence="1">
        <text>ATP + protein L-histidine = ADP + protein N-phospho-L-histidine.</text>
        <dbReference type="EC" id="2.7.13.3"/>
    </reaction>
</comment>
<dbReference type="PROSITE" id="PS50112">
    <property type="entry name" value="PAS"/>
    <property type="match status" value="1"/>
</dbReference>
<dbReference type="SMART" id="SM00091">
    <property type="entry name" value="PAS"/>
    <property type="match status" value="1"/>
</dbReference>
<dbReference type="GO" id="GO:0006355">
    <property type="term" value="P:regulation of DNA-templated transcription"/>
    <property type="evidence" value="ECO:0007669"/>
    <property type="project" value="InterPro"/>
</dbReference>
<dbReference type="AlphaFoldDB" id="X0W9D8"/>
<keyword evidence="6" id="KW-0418">Kinase</keyword>
<dbReference type="PANTHER" id="PTHR41523">
    <property type="entry name" value="TWO-COMPONENT SYSTEM SENSOR PROTEIN"/>
    <property type="match status" value="1"/>
</dbReference>
<evidence type="ECO:0000313" key="10">
    <source>
        <dbReference type="EMBL" id="GAG21213.1"/>
    </source>
</evidence>
<dbReference type="EC" id="2.7.13.3" evidence="2"/>
<keyword evidence="7" id="KW-0067">ATP-binding</keyword>
<evidence type="ECO:0000256" key="6">
    <source>
        <dbReference type="ARBA" id="ARBA00022777"/>
    </source>
</evidence>
<reference evidence="10" key="1">
    <citation type="journal article" date="2014" name="Front. Microbiol.">
        <title>High frequency of phylogenetically diverse reductive dehalogenase-homologous genes in deep subseafloor sedimentary metagenomes.</title>
        <authorList>
            <person name="Kawai M."/>
            <person name="Futagami T."/>
            <person name="Toyoda A."/>
            <person name="Takaki Y."/>
            <person name="Nishi S."/>
            <person name="Hori S."/>
            <person name="Arai W."/>
            <person name="Tsubouchi T."/>
            <person name="Morono Y."/>
            <person name="Uchiyama I."/>
            <person name="Ito T."/>
            <person name="Fujiyama A."/>
            <person name="Inagaki F."/>
            <person name="Takami H."/>
        </authorList>
    </citation>
    <scope>NUCLEOTIDE SEQUENCE</scope>
    <source>
        <strain evidence="10">Expedition CK06-06</strain>
    </source>
</reference>
<dbReference type="CDD" id="cd00130">
    <property type="entry name" value="PAS"/>
    <property type="match status" value="1"/>
</dbReference>
<sequence>MEKNTEQTNKKTSHCPKLSQNSRTLEEARSQLAAIVESSADAIIGKTLDGIITSWNLGAERIYGYTSKEIVGRSISILAPPNRPDEVLQILKKIKRGECINNYETVRLRKDGKQIDVSLTISPIMDAVGKII</sequence>
<feature type="non-terminal residue" evidence="10">
    <location>
        <position position="132"/>
    </location>
</feature>
<organism evidence="10">
    <name type="scientific">marine sediment metagenome</name>
    <dbReference type="NCBI Taxonomy" id="412755"/>
    <lineage>
        <taxon>unclassified sequences</taxon>
        <taxon>metagenomes</taxon>
        <taxon>ecological metagenomes</taxon>
    </lineage>
</organism>
<dbReference type="NCBIfam" id="TIGR00229">
    <property type="entry name" value="sensory_box"/>
    <property type="match status" value="1"/>
</dbReference>
<keyword evidence="4" id="KW-0808">Transferase</keyword>
<dbReference type="InterPro" id="IPR035965">
    <property type="entry name" value="PAS-like_dom_sf"/>
</dbReference>
<dbReference type="InterPro" id="IPR013767">
    <property type="entry name" value="PAS_fold"/>
</dbReference>
<comment type="caution">
    <text evidence="10">The sequence shown here is derived from an EMBL/GenBank/DDBJ whole genome shotgun (WGS) entry which is preliminary data.</text>
</comment>
<dbReference type="InterPro" id="IPR000014">
    <property type="entry name" value="PAS"/>
</dbReference>
<dbReference type="GO" id="GO:0004673">
    <property type="term" value="F:protein histidine kinase activity"/>
    <property type="evidence" value="ECO:0007669"/>
    <property type="project" value="UniProtKB-EC"/>
</dbReference>
<evidence type="ECO:0000256" key="1">
    <source>
        <dbReference type="ARBA" id="ARBA00000085"/>
    </source>
</evidence>
<proteinExistence type="predicted"/>
<evidence type="ECO:0000256" key="4">
    <source>
        <dbReference type="ARBA" id="ARBA00022679"/>
    </source>
</evidence>
<dbReference type="EMBL" id="BARS01036989">
    <property type="protein sequence ID" value="GAG21213.1"/>
    <property type="molecule type" value="Genomic_DNA"/>
</dbReference>
<evidence type="ECO:0000256" key="5">
    <source>
        <dbReference type="ARBA" id="ARBA00022741"/>
    </source>
</evidence>
<keyword evidence="5" id="KW-0547">Nucleotide-binding</keyword>
<name>X0W9D8_9ZZZZ</name>
<protein>
    <recommendedName>
        <fullName evidence="2">histidine kinase</fullName>
        <ecNumber evidence="2">2.7.13.3</ecNumber>
    </recommendedName>
</protein>